<protein>
    <submittedName>
        <fullName evidence="1">Uncharacterized protein</fullName>
    </submittedName>
</protein>
<reference evidence="1" key="1">
    <citation type="submission" date="2013-08" db="EMBL/GenBank/DDBJ databases">
        <authorList>
            <person name="Mendez C."/>
            <person name="Richter M."/>
            <person name="Ferrer M."/>
            <person name="Sanchez J."/>
        </authorList>
    </citation>
    <scope>NUCLEOTIDE SEQUENCE</scope>
</reference>
<feature type="non-terminal residue" evidence="1">
    <location>
        <position position="1"/>
    </location>
</feature>
<reference evidence="1" key="2">
    <citation type="journal article" date="2014" name="ISME J.">
        <title>Microbial stratification in low pH oxic and suboxic macroscopic growths along an acid mine drainage.</title>
        <authorList>
            <person name="Mendez-Garcia C."/>
            <person name="Mesa V."/>
            <person name="Sprenger R.R."/>
            <person name="Richter M."/>
            <person name="Diez M.S."/>
            <person name="Solano J."/>
            <person name="Bargiela R."/>
            <person name="Golyshina O.V."/>
            <person name="Manteca A."/>
            <person name="Ramos J.L."/>
            <person name="Gallego J.R."/>
            <person name="Llorente I."/>
            <person name="Martins Dos Santos V.A."/>
            <person name="Jensen O.N."/>
            <person name="Pelaez A.I."/>
            <person name="Sanchez J."/>
            <person name="Ferrer M."/>
        </authorList>
    </citation>
    <scope>NUCLEOTIDE SEQUENCE</scope>
</reference>
<organism evidence="1">
    <name type="scientific">mine drainage metagenome</name>
    <dbReference type="NCBI Taxonomy" id="410659"/>
    <lineage>
        <taxon>unclassified sequences</taxon>
        <taxon>metagenomes</taxon>
        <taxon>ecological metagenomes</taxon>
    </lineage>
</organism>
<sequence length="93" mass="10075">YYDGSYSGDMAYGNAGDLQSVTIEDGLGNVIDESYYRYYTPGDILNSGGQQIGFVGGLQYVFNSASFTRLANEFADPFSATAAQVAPYADNYF</sequence>
<evidence type="ECO:0000313" key="1">
    <source>
        <dbReference type="EMBL" id="EQD65353.1"/>
    </source>
</evidence>
<accession>T1BA77</accession>
<name>T1BA77_9ZZZZ</name>
<gene>
    <name evidence="1" type="ORF">B2A_01646</name>
</gene>
<dbReference type="AlphaFoldDB" id="T1BA77"/>
<proteinExistence type="predicted"/>
<comment type="caution">
    <text evidence="1">The sequence shown here is derived from an EMBL/GenBank/DDBJ whole genome shotgun (WGS) entry which is preliminary data.</text>
</comment>
<dbReference type="EMBL" id="AUZZ01001191">
    <property type="protein sequence ID" value="EQD65353.1"/>
    <property type="molecule type" value="Genomic_DNA"/>
</dbReference>